<dbReference type="SMART" id="SM00530">
    <property type="entry name" value="HTH_XRE"/>
    <property type="match status" value="1"/>
</dbReference>
<protein>
    <submittedName>
        <fullName evidence="3">Helix-turn-helix domain-containing protein</fullName>
    </submittedName>
</protein>
<proteinExistence type="predicted"/>
<dbReference type="SUPFAM" id="SSF47413">
    <property type="entry name" value="lambda repressor-like DNA-binding domains"/>
    <property type="match status" value="1"/>
</dbReference>
<dbReference type="PANTHER" id="PTHR46558:SF11">
    <property type="entry name" value="HTH-TYPE TRANSCRIPTIONAL REGULATOR XRE"/>
    <property type="match status" value="1"/>
</dbReference>
<dbReference type="EMBL" id="DACSEO010000054">
    <property type="protein sequence ID" value="HAT1683133.1"/>
    <property type="molecule type" value="Genomic_DNA"/>
</dbReference>
<dbReference type="PROSITE" id="PS50943">
    <property type="entry name" value="HTH_CROC1"/>
    <property type="match status" value="1"/>
</dbReference>
<dbReference type="InterPro" id="IPR010982">
    <property type="entry name" value="Lambda_DNA-bd_dom_sf"/>
</dbReference>
<dbReference type="CDD" id="cd00093">
    <property type="entry name" value="HTH_XRE"/>
    <property type="match status" value="1"/>
</dbReference>
<dbReference type="InterPro" id="IPR001387">
    <property type="entry name" value="Cro/C1-type_HTH"/>
</dbReference>
<comment type="caution">
    <text evidence="3">The sequence shown here is derived from an EMBL/GenBank/DDBJ whole genome shotgun (WGS) entry which is preliminary data.</text>
</comment>
<organism evidence="3 4">
    <name type="scientific">Klebsiella oxytoca</name>
    <dbReference type="NCBI Taxonomy" id="571"/>
    <lineage>
        <taxon>Bacteria</taxon>
        <taxon>Pseudomonadati</taxon>
        <taxon>Pseudomonadota</taxon>
        <taxon>Gammaproteobacteria</taxon>
        <taxon>Enterobacterales</taxon>
        <taxon>Enterobacteriaceae</taxon>
        <taxon>Klebsiella/Raoultella group</taxon>
        <taxon>Klebsiella</taxon>
    </lineage>
</organism>
<name>A0AAN5REV9_KLEOX</name>
<accession>A0AAN5REV9</accession>
<evidence type="ECO:0000259" key="2">
    <source>
        <dbReference type="PROSITE" id="PS50943"/>
    </source>
</evidence>
<dbReference type="Proteomes" id="UP000856143">
    <property type="component" value="Unassembled WGS sequence"/>
</dbReference>
<dbReference type="NCBIfam" id="NF007257">
    <property type="entry name" value="PRK09706.1"/>
    <property type="match status" value="1"/>
</dbReference>
<dbReference type="AlphaFoldDB" id="A0AAN5REV9"/>
<dbReference type="Gene3D" id="1.10.260.40">
    <property type="entry name" value="lambda repressor-like DNA-binding domains"/>
    <property type="match status" value="1"/>
</dbReference>
<dbReference type="Pfam" id="PF01381">
    <property type="entry name" value="HTH_3"/>
    <property type="match status" value="1"/>
</dbReference>
<evidence type="ECO:0000256" key="1">
    <source>
        <dbReference type="ARBA" id="ARBA00023125"/>
    </source>
</evidence>
<keyword evidence="1" id="KW-0238">DNA-binding</keyword>
<feature type="domain" description="HTH cro/C1-type" evidence="2">
    <location>
        <begin position="10"/>
        <end position="64"/>
    </location>
</feature>
<sequence>METMKMSDRIVARRKELGLTQRALAKLVGLSGVSVLKWENGQNEPSGKNLFALSEALKCNPTWLLFGDKEQEPIPAELLPLDLNAKQERVLNLFNQLPETEKDIIINELEARVENFNRLFEELLSLRKSHKNI</sequence>
<evidence type="ECO:0000313" key="4">
    <source>
        <dbReference type="Proteomes" id="UP000856143"/>
    </source>
</evidence>
<gene>
    <name evidence="3" type="ORF">I8Y21_003855</name>
</gene>
<reference evidence="3" key="2">
    <citation type="submission" date="2020-11" db="EMBL/GenBank/DDBJ databases">
        <authorList>
            <consortium name="NCBI Pathogen Detection Project"/>
        </authorList>
    </citation>
    <scope>NUCLEOTIDE SEQUENCE</scope>
    <source>
        <strain evidence="3">R404</strain>
    </source>
</reference>
<dbReference type="GO" id="GO:0003677">
    <property type="term" value="F:DNA binding"/>
    <property type="evidence" value="ECO:0007669"/>
    <property type="project" value="UniProtKB-KW"/>
</dbReference>
<evidence type="ECO:0000313" key="3">
    <source>
        <dbReference type="EMBL" id="HAT1683133.1"/>
    </source>
</evidence>
<reference evidence="3" key="1">
    <citation type="journal article" date="2018" name="Genome Biol.">
        <title>SKESA: strategic k-mer extension for scrupulous assemblies.</title>
        <authorList>
            <person name="Souvorov A."/>
            <person name="Agarwala R."/>
            <person name="Lipman D.J."/>
        </authorList>
    </citation>
    <scope>NUCLEOTIDE SEQUENCE</scope>
    <source>
        <strain evidence="3">R404</strain>
    </source>
</reference>
<dbReference type="PANTHER" id="PTHR46558">
    <property type="entry name" value="TRACRIPTIONAL REGULATORY PROTEIN-RELATED-RELATED"/>
    <property type="match status" value="1"/>
</dbReference>